<dbReference type="Gene3D" id="3.40.50.450">
    <property type="match status" value="1"/>
</dbReference>
<comment type="catalytic activity">
    <reaction evidence="1">
        <text>AMP + H2O = D-ribose 5-phosphate + adenine</text>
        <dbReference type="Rhea" id="RHEA:20129"/>
        <dbReference type="ChEBI" id="CHEBI:15377"/>
        <dbReference type="ChEBI" id="CHEBI:16708"/>
        <dbReference type="ChEBI" id="CHEBI:78346"/>
        <dbReference type="ChEBI" id="CHEBI:456215"/>
        <dbReference type="EC" id="3.2.2.4"/>
    </reaction>
</comment>
<keyword evidence="5" id="KW-1185">Reference proteome</keyword>
<comment type="similarity">
    <text evidence="2">Belongs to the LOG family.</text>
</comment>
<proteinExistence type="inferred from homology"/>
<reference evidence="5 6" key="1">
    <citation type="submission" date="2016-06" db="EMBL/GenBank/DDBJ databases">
        <title>Complete genome sequences of Bordetella bronchialis and Bordetella flabilis.</title>
        <authorList>
            <person name="LiPuma J.J."/>
            <person name="Spilker T."/>
        </authorList>
    </citation>
    <scope>NUCLEOTIDE SEQUENCE [LARGE SCALE GENOMIC DNA]</scope>
    <source>
        <strain evidence="4 6">AU17976</strain>
        <strain evidence="3 5">AU3182</strain>
    </source>
</reference>
<dbReference type="InterPro" id="IPR031100">
    <property type="entry name" value="LOG_fam"/>
</dbReference>
<sequence>MSEILTAAEKLRDLGPAVSIFGSARVSRESPYYAQAEALAAALAQAGFAIIAGGGPGIMEAANKGAFETGGTSVGLNIVLPHEANNNEYQTISLMFEYFYARKATFFMHSFAYVALPGGFGTLDELFEALTLVQTGKVPPAPIVLMGKDYWHGAVDWLAKTVLSNGMIGAHDLELFIVEDDPKVVVSRIIDFHTRYLSPEQYAPSLPA</sequence>
<dbReference type="GO" id="GO:0009691">
    <property type="term" value="P:cytokinin biosynthetic process"/>
    <property type="evidence" value="ECO:0007669"/>
    <property type="project" value="UniProtKB-UniRule"/>
</dbReference>
<dbReference type="Proteomes" id="UP000091897">
    <property type="component" value="Chromosome"/>
</dbReference>
<dbReference type="EMBL" id="CP016171">
    <property type="protein sequence ID" value="ANN74881.1"/>
    <property type="molecule type" value="Genomic_DNA"/>
</dbReference>
<dbReference type="Proteomes" id="UP000092213">
    <property type="component" value="Chromosome"/>
</dbReference>
<accession>A0A193G5Z2</accession>
<protein>
    <recommendedName>
        <fullName evidence="2">Cytokinin riboside 5'-monophosphate phosphoribohydrolase</fullName>
        <ecNumber evidence="2">3.2.2.n1</ecNumber>
    </recommendedName>
</protein>
<dbReference type="InterPro" id="IPR005269">
    <property type="entry name" value="LOG"/>
</dbReference>
<dbReference type="PANTHER" id="PTHR43393:SF2">
    <property type="entry name" value="CYTOKININ RIBOSIDE 5'-MONOPHOSPHATE PHOSPHORIBOHYDROLASE"/>
    <property type="match status" value="1"/>
</dbReference>
<dbReference type="RefSeq" id="WP_066359271.1">
    <property type="nucleotide sequence ID" value="NZ_CBCSFJ010000020.1"/>
</dbReference>
<name>A0A193G5Z2_9BORD</name>
<dbReference type="GO" id="GO:0008714">
    <property type="term" value="F:AMP nucleosidase activity"/>
    <property type="evidence" value="ECO:0007669"/>
    <property type="project" value="UniProtKB-EC"/>
</dbReference>
<dbReference type="AlphaFoldDB" id="A0A193G5Z2"/>
<organism evidence="4 6">
    <name type="scientific">Bordetella bronchialis</name>
    <dbReference type="NCBI Taxonomy" id="463025"/>
    <lineage>
        <taxon>Bacteria</taxon>
        <taxon>Pseudomonadati</taxon>
        <taxon>Pseudomonadota</taxon>
        <taxon>Betaproteobacteria</taxon>
        <taxon>Burkholderiales</taxon>
        <taxon>Alcaligenaceae</taxon>
        <taxon>Bordetella</taxon>
    </lineage>
</organism>
<evidence type="ECO:0000313" key="6">
    <source>
        <dbReference type="Proteomes" id="UP000092213"/>
    </source>
</evidence>
<dbReference type="OrthoDB" id="9801098at2"/>
<dbReference type="EMBL" id="CP016170">
    <property type="protein sequence ID" value="ANN69739.1"/>
    <property type="molecule type" value="Genomic_DNA"/>
</dbReference>
<keyword evidence="2" id="KW-0203">Cytokinin biosynthesis</keyword>
<dbReference type="STRING" id="463025.BAU08_17560"/>
<evidence type="ECO:0000256" key="1">
    <source>
        <dbReference type="ARBA" id="ARBA00000274"/>
    </source>
</evidence>
<gene>
    <name evidence="3" type="ORF">BAU06_17315</name>
    <name evidence="4" type="ORF">BAU08_17560</name>
</gene>
<dbReference type="NCBIfam" id="TIGR00730">
    <property type="entry name" value="Rossman fold protein, TIGR00730 family"/>
    <property type="match status" value="1"/>
</dbReference>
<evidence type="ECO:0000313" key="5">
    <source>
        <dbReference type="Proteomes" id="UP000091897"/>
    </source>
</evidence>
<evidence type="ECO:0000313" key="3">
    <source>
        <dbReference type="EMBL" id="ANN69739.1"/>
    </source>
</evidence>
<dbReference type="PANTHER" id="PTHR43393">
    <property type="entry name" value="CYTOKININ RIBOSIDE 5'-MONOPHOSPHATE PHOSPHORIBOHYDROLASE"/>
    <property type="match status" value="1"/>
</dbReference>
<keyword evidence="2" id="KW-0378">Hydrolase</keyword>
<dbReference type="SUPFAM" id="SSF102405">
    <property type="entry name" value="MCP/YpsA-like"/>
    <property type="match status" value="1"/>
</dbReference>
<dbReference type="EC" id="3.2.2.n1" evidence="2"/>
<evidence type="ECO:0000313" key="4">
    <source>
        <dbReference type="EMBL" id="ANN74881.1"/>
    </source>
</evidence>
<dbReference type="GO" id="GO:0005829">
    <property type="term" value="C:cytosol"/>
    <property type="evidence" value="ECO:0007669"/>
    <property type="project" value="TreeGrafter"/>
</dbReference>
<evidence type="ECO:0000256" key="2">
    <source>
        <dbReference type="RuleBase" id="RU363015"/>
    </source>
</evidence>
<dbReference type="Pfam" id="PF03641">
    <property type="entry name" value="Lysine_decarbox"/>
    <property type="match status" value="1"/>
</dbReference>
<dbReference type="KEGG" id="bbro:BAU06_17315"/>
<dbReference type="InterPro" id="IPR052341">
    <property type="entry name" value="LOG_family_nucleotidases"/>
</dbReference>